<gene>
    <name evidence="1" type="ORF">UT75_C0014G0001</name>
</gene>
<dbReference type="PATRIC" id="fig|1619033.3.peg.832"/>
<dbReference type="SUPFAM" id="SSF49899">
    <property type="entry name" value="Concanavalin A-like lectins/glucanases"/>
    <property type="match status" value="2"/>
</dbReference>
<proteinExistence type="predicted"/>
<dbReference type="Proteomes" id="UP000034072">
    <property type="component" value="Unassembled WGS sequence"/>
</dbReference>
<organism evidence="1 2">
    <name type="scientific">Candidatus Yanofskybacteria bacterium GW2011_GWE2_40_11</name>
    <dbReference type="NCBI Taxonomy" id="1619033"/>
    <lineage>
        <taxon>Bacteria</taxon>
        <taxon>Candidatus Yanofskyibacteriota</taxon>
    </lineage>
</organism>
<dbReference type="EMBL" id="LBXZ01000014">
    <property type="protein sequence ID" value="KKR39707.1"/>
    <property type="molecule type" value="Genomic_DNA"/>
</dbReference>
<sequence length="2745" mass="286522">GASISGNFDPSTDNIYDLGDSSYRWRDLNLGRNALIAGNVGIGTTVAGYPLVVQTAGTGTTVSSNIIARLQSNGSGYASTLQFSDNVTYSSFITMLAGDLHFSPNGVSSALVVQKTNGNVGIGTTTPGTILNIVKAGTGFRQQSTSTNWQGLDILTNSGAAVQIYNNYSGTETEKNLILGTYTNRANQLVLASSGNVGIGTTGPGYPLEIAKTTTGAQSLLHLHNLDGNTNSTAGITFGITSTAVVMGKIEAIRTDSPSSVNTDLSFSTYNAALGTPLRDVMRITSTGNVGIGTTSPSQKLDVNGNITVSSSGVIYGNDVRGISGNFYLNYAGGGITAIGNNGALRIAAGEASSVMNITSGNVGIGTTSPGAKLQVVGTNGLMLLSDVVTDATQKIGRLGVPHYTNIEEPVAVFVGNSASGSASIISFGGGSSVFNAATKLSFFTAANATTVTGTERMTIDSSGNVGIGTTTPAHLLSVVKNQDDATFISVFNAGTGVYSRAGIRIGENAGNNNVTLAYGNNSYNLGVGAELLSANTGHLFTNTSATGGLSILTLANAPIIFGTAGYATTNERVRITGVGNVGIGTTTPSAKLDVNGTVNIGGNLAGWTGVYDFVVNSANGGIVLRRTGTNEPFMYLSTDTVGSGGQVRGLNAGGLRFADAGASNEWMRITGGGNVGIGTTNPATFKLEIAGNIGPDGDNTRDIGSSGRRYANIYATNIVGSVVPSGFTQGPVIFGGVGGALAQDNGLFWDNNTKMLGIGTTGPSQALHISGNMRLTGAFYDLNNEVGNSGQVLTTTGAGVDWVDAGSIATRWSSIVSPSANLSLSMNTYTTGFNWATGTGTNDLFSFTTDASANGTGSLVNIQTGTSSTISPLRVRAGTTEALAITPFGNVGIGTTNAIAALELRPATSFTGPLFLVASGSVERLRVTSDGNLGIGTTSPGALVDIKGTSTSSSPALRVNGGGYVDLPTGQKISSEIVANDLIFYLPFTNSLASTRGNYDYFTRADTASGSTSTFTMESGRITHDYVYTNYPRLEKSNMGHGVWIENARRNLMTYSSFEDAGSITGWTNSGLETFTTTSSYTKHQSYAASLGDTNATGGQAYIASTLTNGQSYPFFCYAMNNTTGSIRGTVDSTVVQLWAGADLSTTYTLTEGGWYKISGTITGTGGAVNYGVDVKASKGIYLDGCQIEADYATTNGVPYGTTLIYNNSTNQRNRGEETLYYYSQRGSMATYGNDTLVNADKGTVSLWFKPDWAANQPAVDLYFLQVTNVLQIFYSAADDKIYAQMYNGSNWTTASVTSATQTFAANTNHFLSFRWDASAGTTLNVDGVETSYGSSWTSQDAQITSSTAMYIGSKATAGGRIDALVSDFAVFGRALNKAEVGQLYVKKAPIEDYQRSDQVMLQLNNRVYQQGSIRVNGEIYGGSISTGTVSTTYLSSSYFGVNNAANITSHIIMHLPFQNTIDGSRKEKGTFSRSDVVAGSATAGDEATLKLINKNAGQARIDRGFVSNAYYYDTSYNTGNFGVNIEDSRKNIVTNSSFETGTPPSDWTAQAGCTATKVSRLTMHGSSSVNLASTAACRYYQTVNLTGAAVVHQISAYVWRNETNALGMAVDSTIAGLYASTGLATTALSTVYTPLGNGWYRMTAQFTGTAADWYVGIYLPSASRNVYVDSIQVERNAADSNTYFPSTYIPTSTSTAIRAAETLSYAVPAAFKSEKGAVSLWFKPNWTRNITSDVADKYLLYIPNVMRIRLVGASDYIVIEHYNGSSWVATVNTATTTVSQYYWNHLVCSWYNNYNYCRLNGGAYASSATWTPQDPTGKLVYIGSDDAGANQVNGQIAAFALFDTYLDASQQYQLYLNRGKFDDYYRTDAPRLIDQSSDTIQEGKLSISNDIITFGNMGIGIATPTTSFEIFSSTRDALMTLTASSSSEYDPGILFRINNNGVPANIFSLGVDNSDGDKFKISGGLLGVNDRFTIDSVGNIGIGTTAPLAKLEIQGTASASNLLTSGSLQVANGGASVSYSRFGTGSTTHGLSNASDLLISGNLEIDGNTYFDGTVNFSTIASSAYIYAQDGSAASPSFSFSNDKDTGLFRPGNNSLGITTGAVERLTIASDGNVGIGTTSPGQKLSIAVGNIGIDQNYAYGDITYPTYAGIIPRTSSNASLVANSLQNMYFNIDSDSTEADTNAFIFAKNNNGVSGAELMRIQENGNVGIGTTGPGSLLEIYKDTNGIAQLKINNPNAGSSAYTSLVLGNDAGSAEIWRNSAARTVYGGANALNIYQSGAYPIAFFQGTSEIMRIHTNGNVGIGTTTPLQKLDVNGALYIRGYSQSLLMGANSALSSVHKTKPSAIIHGYPGGNTPEFTSASLAILDYRDITTDFSASGFSPNGIYLGHSRSATVGTPGVIVQNNDVLGALYFLGDDGVDFRSAAAYIGAQVDGTPGANDMPGRLVFGTTPDGAQDSVERMRITNSGNVGISTTNPGTNRLQVNGANVLFTHNAALDVRIDNSSTGNASLTIDRQTTAGESKILFLDGGTTQWGIGAKTSTNNFVIRDADSTERLTILKAGGNVGIGTASPTLGTLQVNGTIYAAGNMTMAKSASPTFTINNSATPADGVSSYITFNGTSGGTDYLGGLRMAYRGGTANNQKDLDFYAGGNSSIPVMVVEGTGNVGIGTTAPTNKLQVAGSILSTNLISSGIGQFGGTSTVSYSRFGTNTTTHSLSSANDVLISGKLEVDGDIFVDGTLYAGA</sequence>
<evidence type="ECO:0000313" key="2">
    <source>
        <dbReference type="Proteomes" id="UP000034072"/>
    </source>
</evidence>
<comment type="caution">
    <text evidence="1">The sequence shown here is derived from an EMBL/GenBank/DDBJ whole genome shotgun (WGS) entry which is preliminary data.</text>
</comment>
<protein>
    <submittedName>
        <fullName evidence="1">Uncharacterized protein</fullName>
    </submittedName>
</protein>
<feature type="non-terminal residue" evidence="1">
    <location>
        <position position="2745"/>
    </location>
</feature>
<dbReference type="Gene3D" id="2.60.120.200">
    <property type="match status" value="2"/>
</dbReference>
<accession>A0A0G0TPE4</accession>
<name>A0A0G0TPE4_9BACT</name>
<reference evidence="1 2" key="1">
    <citation type="journal article" date="2015" name="Nature">
        <title>rRNA introns, odd ribosomes, and small enigmatic genomes across a large radiation of phyla.</title>
        <authorList>
            <person name="Brown C.T."/>
            <person name="Hug L.A."/>
            <person name="Thomas B.C."/>
            <person name="Sharon I."/>
            <person name="Castelle C.J."/>
            <person name="Singh A."/>
            <person name="Wilkins M.J."/>
            <person name="Williams K.H."/>
            <person name="Banfield J.F."/>
        </authorList>
    </citation>
    <scope>NUCLEOTIDE SEQUENCE [LARGE SCALE GENOMIC DNA]</scope>
</reference>
<evidence type="ECO:0000313" key="1">
    <source>
        <dbReference type="EMBL" id="KKR39707.1"/>
    </source>
</evidence>
<feature type="non-terminal residue" evidence="1">
    <location>
        <position position="1"/>
    </location>
</feature>
<dbReference type="Pfam" id="PF13385">
    <property type="entry name" value="Laminin_G_3"/>
    <property type="match status" value="2"/>
</dbReference>
<dbReference type="InterPro" id="IPR013320">
    <property type="entry name" value="ConA-like_dom_sf"/>
</dbReference>